<dbReference type="Proteomes" id="UP000030651">
    <property type="component" value="Unassembled WGS sequence"/>
</dbReference>
<dbReference type="InterPro" id="IPR001810">
    <property type="entry name" value="F-box_dom"/>
</dbReference>
<reference evidence="4" key="1">
    <citation type="journal article" date="2015" name="BMC Genomics">
        <title>Genomic and transcriptomic analysis of the endophytic fungus Pestalotiopsis fici reveals its lifestyle and high potential for synthesis of natural products.</title>
        <authorList>
            <person name="Wang X."/>
            <person name="Zhang X."/>
            <person name="Liu L."/>
            <person name="Xiang M."/>
            <person name="Wang W."/>
            <person name="Sun X."/>
            <person name="Che Y."/>
            <person name="Guo L."/>
            <person name="Liu G."/>
            <person name="Guo L."/>
            <person name="Wang C."/>
            <person name="Yin W.B."/>
            <person name="Stadler M."/>
            <person name="Zhang X."/>
            <person name="Liu X."/>
        </authorList>
    </citation>
    <scope>NUCLEOTIDE SEQUENCE [LARGE SCALE GENOMIC DNA]</scope>
    <source>
        <strain evidence="4">W106-1 / CGMCC3.15140</strain>
    </source>
</reference>
<proteinExistence type="predicted"/>
<evidence type="ECO:0000313" key="3">
    <source>
        <dbReference type="EMBL" id="ETS87342.1"/>
    </source>
</evidence>
<feature type="region of interest" description="Disordered" evidence="1">
    <location>
        <begin position="459"/>
        <end position="496"/>
    </location>
</feature>
<dbReference type="EMBL" id="KI912109">
    <property type="protein sequence ID" value="ETS87342.1"/>
    <property type="molecule type" value="Genomic_DNA"/>
</dbReference>
<evidence type="ECO:0000259" key="2">
    <source>
        <dbReference type="PROSITE" id="PS50181"/>
    </source>
</evidence>
<feature type="compositionally biased region" description="Acidic residues" evidence="1">
    <location>
        <begin position="471"/>
        <end position="496"/>
    </location>
</feature>
<sequence length="496" mass="56357">MEASTTTDHDIPGILRMPLELLQLVTRHLTTPDYGHLRQTCKHLDAALYGGFTKEFFRKKQFMLSPFSLQALIDISNSRLANGLQHVIIGTERPLETDRYVSSLGFGAHSPLQRNSFVRHLEDHLALLSCGYDIQMMSEAFAKLANLEIVEIRDFASSRPRDGTTWKSYGFATFQTETGLTVSRRALVHHPNVDQDYSTRLFQNILRALGKANVRPKRLEVNTRHSTSGLVDRAFKVQKFDESQVIPVLAGLEAIHLDFSHSELTTLVASQEGPGDLPCALFHLRKFLSLLHSLRTLRLNFQAMNSDTETHLFLDWFQSPLPLDMPTSPIQHDPGSLPQAPPPVLLEKLEQLEIGKVAVRLDTLVGIFEKYKKTLKNVQLHRVGIKDPNPLESKTNQWAIFFRRMAQLDLNINSLTMSHLYQSRQGFPTSLALEFKDTKPSHTRKWRGHDLRGALKDFVQHAQVDWPPEPQSDDDDDGSENSMEDSMDEYDDVDDT</sequence>
<name>W3XPA2_PESFW</name>
<feature type="domain" description="F-box" evidence="2">
    <location>
        <begin position="11"/>
        <end position="60"/>
    </location>
</feature>
<dbReference type="PROSITE" id="PS50181">
    <property type="entry name" value="FBOX"/>
    <property type="match status" value="1"/>
</dbReference>
<dbReference type="KEGG" id="pfy:PFICI_01170"/>
<gene>
    <name evidence="3" type="ORF">PFICI_01170</name>
</gene>
<evidence type="ECO:0000256" key="1">
    <source>
        <dbReference type="SAM" id="MobiDB-lite"/>
    </source>
</evidence>
<organism evidence="3 4">
    <name type="scientific">Pestalotiopsis fici (strain W106-1 / CGMCC3.15140)</name>
    <dbReference type="NCBI Taxonomy" id="1229662"/>
    <lineage>
        <taxon>Eukaryota</taxon>
        <taxon>Fungi</taxon>
        <taxon>Dikarya</taxon>
        <taxon>Ascomycota</taxon>
        <taxon>Pezizomycotina</taxon>
        <taxon>Sordariomycetes</taxon>
        <taxon>Xylariomycetidae</taxon>
        <taxon>Amphisphaeriales</taxon>
        <taxon>Sporocadaceae</taxon>
        <taxon>Pestalotiopsis</taxon>
    </lineage>
</organism>
<dbReference type="CDD" id="cd09917">
    <property type="entry name" value="F-box_SF"/>
    <property type="match status" value="1"/>
</dbReference>
<dbReference type="eggNOG" id="ENOG502SIJ0">
    <property type="taxonomic scope" value="Eukaryota"/>
</dbReference>
<dbReference type="GeneID" id="19266183"/>
<evidence type="ECO:0000313" key="4">
    <source>
        <dbReference type="Proteomes" id="UP000030651"/>
    </source>
</evidence>
<dbReference type="AlphaFoldDB" id="W3XPA2"/>
<dbReference type="OMA" id="FGMMNVE"/>
<keyword evidence="4" id="KW-1185">Reference proteome</keyword>
<dbReference type="Pfam" id="PF00646">
    <property type="entry name" value="F-box"/>
    <property type="match status" value="1"/>
</dbReference>
<protein>
    <recommendedName>
        <fullName evidence="2">F-box domain-containing protein</fullName>
    </recommendedName>
</protein>
<dbReference type="HOGENOM" id="CLU_034964_0_0_1"/>
<dbReference type="OrthoDB" id="5279008at2759"/>
<accession>W3XPA2</accession>
<dbReference type="InParanoid" id="W3XPA2"/>
<dbReference type="RefSeq" id="XP_007827942.1">
    <property type="nucleotide sequence ID" value="XM_007829751.1"/>
</dbReference>